<dbReference type="EMBL" id="BTGU01000243">
    <property type="protein sequence ID" value="GMN65545.1"/>
    <property type="molecule type" value="Genomic_DNA"/>
</dbReference>
<dbReference type="EMBL" id="BTGU01000283">
    <property type="protein sequence ID" value="GMN66052.1"/>
    <property type="molecule type" value="Genomic_DNA"/>
</dbReference>
<dbReference type="Gene3D" id="3.30.420.10">
    <property type="entry name" value="Ribonuclease H-like superfamily/Ribonuclease H"/>
    <property type="match status" value="1"/>
</dbReference>
<sequence length="389" mass="43603">MPPRCLAANVPRVQGDNIMNTVYEAIQGMDSRDFQKSRDARNRSGGPQRNMRRNQNQDQDSKGGINGNNNSSDSGRSGLYSPVYHMCQQPGHAKLSQSCSTASATVTTRQAQAATIHTYLSAQTCWDTVAYRILLSTKRRLNFLKLHNEVSFSPSLGSVQSPLQQQFQQSSLRAHGQEKAHGQVFTVTGNSLRARTSNIMGEVVQAGVKYSFAADAHFAELEAIKTGLIQAKARQWTSVVIESDSALAIKILSDPIPSCPWSAKTLKMDCVALSNFCTSVEFRWIPREINFAAHNFTMWSRMSFFFGDSIHTSVPDPVWKDTEEWKPSLNMHLVHRYISTYRIVERGYGWSGRECRGRRNGSEREREKGSELEREGGMAARERGKKARS</sequence>
<name>A0AA88J9U6_FICCA</name>
<dbReference type="PANTHER" id="PTHR47723:SF23">
    <property type="entry name" value="REVERSE TRANSCRIPTASE-LIKE PROTEIN"/>
    <property type="match status" value="1"/>
</dbReference>
<feature type="compositionally biased region" description="Basic and acidic residues" evidence="1">
    <location>
        <begin position="30"/>
        <end position="42"/>
    </location>
</feature>
<accession>A0AA88J9U6</accession>
<evidence type="ECO:0000313" key="4">
    <source>
        <dbReference type="EMBL" id="GMN66052.1"/>
    </source>
</evidence>
<evidence type="ECO:0000256" key="1">
    <source>
        <dbReference type="SAM" id="MobiDB-lite"/>
    </source>
</evidence>
<dbReference type="PANTHER" id="PTHR47723">
    <property type="entry name" value="OS05G0353850 PROTEIN"/>
    <property type="match status" value="1"/>
</dbReference>
<reference evidence="4" key="1">
    <citation type="submission" date="2023-07" db="EMBL/GenBank/DDBJ databases">
        <title>draft genome sequence of fig (Ficus carica).</title>
        <authorList>
            <person name="Takahashi T."/>
            <person name="Nishimura K."/>
        </authorList>
    </citation>
    <scope>NUCLEOTIDE SEQUENCE</scope>
</reference>
<dbReference type="InterPro" id="IPR036397">
    <property type="entry name" value="RNaseH_sf"/>
</dbReference>
<dbReference type="AlphaFoldDB" id="A0AA88J9U6"/>
<feature type="domain" description="RNase H type-1" evidence="2">
    <location>
        <begin position="201"/>
        <end position="296"/>
    </location>
</feature>
<organism evidence="4 5">
    <name type="scientific">Ficus carica</name>
    <name type="common">Common fig</name>
    <dbReference type="NCBI Taxonomy" id="3494"/>
    <lineage>
        <taxon>Eukaryota</taxon>
        <taxon>Viridiplantae</taxon>
        <taxon>Streptophyta</taxon>
        <taxon>Embryophyta</taxon>
        <taxon>Tracheophyta</taxon>
        <taxon>Spermatophyta</taxon>
        <taxon>Magnoliopsida</taxon>
        <taxon>eudicotyledons</taxon>
        <taxon>Gunneridae</taxon>
        <taxon>Pentapetalae</taxon>
        <taxon>rosids</taxon>
        <taxon>fabids</taxon>
        <taxon>Rosales</taxon>
        <taxon>Moraceae</taxon>
        <taxon>Ficeae</taxon>
        <taxon>Ficus</taxon>
    </lineage>
</organism>
<dbReference type="GO" id="GO:0003676">
    <property type="term" value="F:nucleic acid binding"/>
    <property type="evidence" value="ECO:0007669"/>
    <property type="project" value="InterPro"/>
</dbReference>
<comment type="caution">
    <text evidence="4">The sequence shown here is derived from an EMBL/GenBank/DDBJ whole genome shotgun (WGS) entry which is preliminary data.</text>
</comment>
<proteinExistence type="predicted"/>
<dbReference type="InterPro" id="IPR044730">
    <property type="entry name" value="RNase_H-like_dom_plant"/>
</dbReference>
<feature type="compositionally biased region" description="Basic and acidic residues" evidence="1">
    <location>
        <begin position="354"/>
        <end position="382"/>
    </location>
</feature>
<dbReference type="Proteomes" id="UP001187192">
    <property type="component" value="Unassembled WGS sequence"/>
</dbReference>
<dbReference type="InterPro" id="IPR012337">
    <property type="entry name" value="RNaseH-like_sf"/>
</dbReference>
<dbReference type="SUPFAM" id="SSF53098">
    <property type="entry name" value="Ribonuclease H-like"/>
    <property type="match status" value="1"/>
</dbReference>
<evidence type="ECO:0000313" key="3">
    <source>
        <dbReference type="EMBL" id="GMN65545.1"/>
    </source>
</evidence>
<feature type="region of interest" description="Disordered" evidence="1">
    <location>
        <begin position="354"/>
        <end position="389"/>
    </location>
</feature>
<protein>
    <recommendedName>
        <fullName evidence="2">RNase H type-1 domain-containing protein</fullName>
    </recommendedName>
</protein>
<dbReference type="CDD" id="cd06222">
    <property type="entry name" value="RNase_H_like"/>
    <property type="match status" value="1"/>
</dbReference>
<dbReference type="InterPro" id="IPR002156">
    <property type="entry name" value="RNaseH_domain"/>
</dbReference>
<evidence type="ECO:0000259" key="2">
    <source>
        <dbReference type="Pfam" id="PF13456"/>
    </source>
</evidence>
<feature type="compositionally biased region" description="Low complexity" evidence="1">
    <location>
        <begin position="67"/>
        <end position="78"/>
    </location>
</feature>
<keyword evidence="5" id="KW-1185">Reference proteome</keyword>
<feature type="region of interest" description="Disordered" evidence="1">
    <location>
        <begin position="29"/>
        <end position="83"/>
    </location>
</feature>
<evidence type="ECO:0000313" key="5">
    <source>
        <dbReference type="Proteomes" id="UP001187192"/>
    </source>
</evidence>
<dbReference type="GO" id="GO:0004523">
    <property type="term" value="F:RNA-DNA hybrid ribonuclease activity"/>
    <property type="evidence" value="ECO:0007669"/>
    <property type="project" value="InterPro"/>
</dbReference>
<gene>
    <name evidence="3" type="ORF">TIFTF001_034617</name>
    <name evidence="4" type="ORF">TIFTF001_035124</name>
</gene>
<dbReference type="Pfam" id="PF13456">
    <property type="entry name" value="RVT_3"/>
    <property type="match status" value="1"/>
</dbReference>
<dbReference type="InterPro" id="IPR053151">
    <property type="entry name" value="RNase_H-like"/>
</dbReference>